<dbReference type="OrthoDB" id="3537901at2759"/>
<dbReference type="EMBL" id="NPIC01000011">
    <property type="protein sequence ID" value="RDL32064.1"/>
    <property type="molecule type" value="Genomic_DNA"/>
</dbReference>
<keyword evidence="4 7" id="KW-1133">Transmembrane helix</keyword>
<dbReference type="RefSeq" id="XP_031865996.1">
    <property type="nucleotide sequence ID" value="XM_032018089.1"/>
</dbReference>
<feature type="transmembrane region" description="Helical" evidence="7">
    <location>
        <begin position="84"/>
        <end position="105"/>
    </location>
</feature>
<dbReference type="AlphaFoldDB" id="A0A370TCW0"/>
<dbReference type="GO" id="GO:0016020">
    <property type="term" value="C:membrane"/>
    <property type="evidence" value="ECO:0007669"/>
    <property type="project" value="UniProtKB-SubCell"/>
</dbReference>
<dbReference type="Proteomes" id="UP000254866">
    <property type="component" value="Unassembled WGS sequence"/>
</dbReference>
<name>A0A370TCW0_9HELO</name>
<sequence>MDTKMRREDSAFELEGSENGQDASSRAQNQDNIQLTRTGKRPVLKRNFGWVSILGFSCIILGTWEGSFVTFGIGLTNGGPAGLIYGFLVVWAGTLATFTSLAELVSM</sequence>
<keyword evidence="2" id="KW-0813">Transport</keyword>
<accession>A0A370TCW0</accession>
<keyword evidence="3 7" id="KW-0812">Transmembrane</keyword>
<evidence type="ECO:0000256" key="2">
    <source>
        <dbReference type="ARBA" id="ARBA00022448"/>
    </source>
</evidence>
<keyword evidence="9" id="KW-1185">Reference proteome</keyword>
<evidence type="ECO:0000256" key="6">
    <source>
        <dbReference type="SAM" id="MobiDB-lite"/>
    </source>
</evidence>
<reference evidence="8 9" key="1">
    <citation type="journal article" date="2018" name="IMA Fungus">
        <title>IMA Genome-F 9: Draft genome sequence of Annulohypoxylon stygium, Aspergillus mulundensis, Berkeleyomyces basicola (syn. Thielaviopsis basicola), Ceratocystis smalleyi, two Cercospora beticola strains, Coleophoma cylindrospora, Fusarium fracticaudum, Phialophora cf. hyalina, and Morchella septimelata.</title>
        <authorList>
            <person name="Wingfield B.D."/>
            <person name="Bills G.F."/>
            <person name="Dong Y."/>
            <person name="Huang W."/>
            <person name="Nel W.J."/>
            <person name="Swalarsk-Parry B.S."/>
            <person name="Vaghefi N."/>
            <person name="Wilken P.M."/>
            <person name="An Z."/>
            <person name="de Beer Z.W."/>
            <person name="De Vos L."/>
            <person name="Chen L."/>
            <person name="Duong T.A."/>
            <person name="Gao Y."/>
            <person name="Hammerbacher A."/>
            <person name="Kikkert J.R."/>
            <person name="Li Y."/>
            <person name="Li H."/>
            <person name="Li K."/>
            <person name="Li Q."/>
            <person name="Liu X."/>
            <person name="Ma X."/>
            <person name="Naidoo K."/>
            <person name="Pethybridge S.J."/>
            <person name="Sun J."/>
            <person name="Steenkamp E.T."/>
            <person name="van der Nest M.A."/>
            <person name="van Wyk S."/>
            <person name="Wingfield M.J."/>
            <person name="Xiong C."/>
            <person name="Yue Q."/>
            <person name="Zhang X."/>
        </authorList>
    </citation>
    <scope>NUCLEOTIDE SEQUENCE [LARGE SCALE GENOMIC DNA]</scope>
    <source>
        <strain evidence="8 9">BP 5553</strain>
    </source>
</reference>
<feature type="compositionally biased region" description="Basic and acidic residues" evidence="6">
    <location>
        <begin position="1"/>
        <end position="10"/>
    </location>
</feature>
<gene>
    <name evidence="8" type="ORF">BP5553_09466</name>
</gene>
<evidence type="ECO:0000256" key="1">
    <source>
        <dbReference type="ARBA" id="ARBA00004141"/>
    </source>
</evidence>
<dbReference type="GeneID" id="43602315"/>
<feature type="compositionally biased region" description="Polar residues" evidence="6">
    <location>
        <begin position="18"/>
        <end position="34"/>
    </location>
</feature>
<evidence type="ECO:0000256" key="5">
    <source>
        <dbReference type="ARBA" id="ARBA00023136"/>
    </source>
</evidence>
<evidence type="ECO:0000256" key="4">
    <source>
        <dbReference type="ARBA" id="ARBA00022989"/>
    </source>
</evidence>
<evidence type="ECO:0000256" key="7">
    <source>
        <dbReference type="SAM" id="Phobius"/>
    </source>
</evidence>
<comment type="caution">
    <text evidence="8">The sequence shown here is derived from an EMBL/GenBank/DDBJ whole genome shotgun (WGS) entry which is preliminary data.</text>
</comment>
<dbReference type="PANTHER" id="PTHR45649">
    <property type="entry name" value="AMINO-ACID PERMEASE BAT1"/>
    <property type="match status" value="1"/>
</dbReference>
<dbReference type="PANTHER" id="PTHR45649:SF1">
    <property type="entry name" value="TRANSPORTER, PUTATIVE (EUROFUNG)-RELATED"/>
    <property type="match status" value="1"/>
</dbReference>
<evidence type="ECO:0000313" key="8">
    <source>
        <dbReference type="EMBL" id="RDL32064.1"/>
    </source>
</evidence>
<organism evidence="8 9">
    <name type="scientific">Venustampulla echinocandica</name>
    <dbReference type="NCBI Taxonomy" id="2656787"/>
    <lineage>
        <taxon>Eukaryota</taxon>
        <taxon>Fungi</taxon>
        <taxon>Dikarya</taxon>
        <taxon>Ascomycota</taxon>
        <taxon>Pezizomycotina</taxon>
        <taxon>Leotiomycetes</taxon>
        <taxon>Helotiales</taxon>
        <taxon>Pleuroascaceae</taxon>
        <taxon>Venustampulla</taxon>
    </lineage>
</organism>
<keyword evidence="5 7" id="KW-0472">Membrane</keyword>
<evidence type="ECO:0000313" key="9">
    <source>
        <dbReference type="Proteomes" id="UP000254866"/>
    </source>
</evidence>
<feature type="transmembrane region" description="Helical" evidence="7">
    <location>
        <begin position="47"/>
        <end position="64"/>
    </location>
</feature>
<dbReference type="GO" id="GO:0022857">
    <property type="term" value="F:transmembrane transporter activity"/>
    <property type="evidence" value="ECO:0007669"/>
    <property type="project" value="UniProtKB-ARBA"/>
</dbReference>
<proteinExistence type="predicted"/>
<protein>
    <submittedName>
        <fullName evidence="8">Uncharacterized protein</fullName>
    </submittedName>
</protein>
<evidence type="ECO:0000256" key="3">
    <source>
        <dbReference type="ARBA" id="ARBA00022692"/>
    </source>
</evidence>
<feature type="region of interest" description="Disordered" evidence="6">
    <location>
        <begin position="1"/>
        <end position="34"/>
    </location>
</feature>
<comment type="subcellular location">
    <subcellularLocation>
        <location evidence="1">Membrane</location>
        <topology evidence="1">Multi-pass membrane protein</topology>
    </subcellularLocation>
</comment>